<protein>
    <recommendedName>
        <fullName evidence="3">DUF2292 domain-containing protein</fullName>
    </recommendedName>
</protein>
<keyword evidence="2" id="KW-1185">Reference proteome</keyword>
<dbReference type="InterPro" id="IPR018743">
    <property type="entry name" value="DUF2292"/>
</dbReference>
<name>A0A0B7MMN5_9FIRM</name>
<evidence type="ECO:0000313" key="2">
    <source>
        <dbReference type="Proteomes" id="UP000046155"/>
    </source>
</evidence>
<evidence type="ECO:0008006" key="3">
    <source>
        <dbReference type="Google" id="ProtNLM"/>
    </source>
</evidence>
<evidence type="ECO:0000313" key="1">
    <source>
        <dbReference type="EMBL" id="CEO89508.1"/>
    </source>
</evidence>
<gene>
    <name evidence="1" type="ORF">SSCH_500009</name>
</gene>
<dbReference type="Pfam" id="PF10055">
    <property type="entry name" value="DUF2292"/>
    <property type="match status" value="1"/>
</dbReference>
<accession>A0A0B7MMN5</accession>
<organism evidence="1 2">
    <name type="scientific">Syntrophaceticus schinkii</name>
    <dbReference type="NCBI Taxonomy" id="499207"/>
    <lineage>
        <taxon>Bacteria</taxon>
        <taxon>Bacillati</taxon>
        <taxon>Bacillota</taxon>
        <taxon>Clostridia</taxon>
        <taxon>Thermoanaerobacterales</taxon>
        <taxon>Thermoanaerobacterales Family III. Incertae Sedis</taxon>
        <taxon>Syntrophaceticus</taxon>
    </lineage>
</organism>
<reference evidence="2" key="1">
    <citation type="submission" date="2015-01" db="EMBL/GenBank/DDBJ databases">
        <authorList>
            <person name="Manzoor Shahid"/>
            <person name="Zubair Saima"/>
        </authorList>
    </citation>
    <scope>NUCLEOTIDE SEQUENCE [LARGE SCALE GENOMIC DNA]</scope>
    <source>
        <strain evidence="2">Sp3</strain>
    </source>
</reference>
<dbReference type="EMBL" id="CDRZ01000248">
    <property type="protein sequence ID" value="CEO89508.1"/>
    <property type="molecule type" value="Genomic_DNA"/>
</dbReference>
<sequence>MLQLSVQTRKKKLLDLIRSIAFGEMRVIVQNAEPVRVENIKNSIKL</sequence>
<dbReference type="Proteomes" id="UP000046155">
    <property type="component" value="Unassembled WGS sequence"/>
</dbReference>
<dbReference type="AlphaFoldDB" id="A0A0B7MMN5"/>
<proteinExistence type="predicted"/>